<dbReference type="EMBL" id="KQ964751">
    <property type="protein sequence ID" value="KXN66230.1"/>
    <property type="molecule type" value="Genomic_DNA"/>
</dbReference>
<evidence type="ECO:0000256" key="3">
    <source>
        <dbReference type="ARBA" id="ARBA00022729"/>
    </source>
</evidence>
<evidence type="ECO:0000259" key="9">
    <source>
        <dbReference type="PROSITE" id="PS51704"/>
    </source>
</evidence>
<evidence type="ECO:0000313" key="10">
    <source>
        <dbReference type="EMBL" id="KXN66230.1"/>
    </source>
</evidence>
<dbReference type="PROSITE" id="PS51704">
    <property type="entry name" value="GP_PDE"/>
    <property type="match status" value="1"/>
</dbReference>
<dbReference type="PANTHER" id="PTHR43620">
    <property type="entry name" value="GLYCEROPHOSPHORYL DIESTER PHOSPHODIESTERASE"/>
    <property type="match status" value="1"/>
</dbReference>
<dbReference type="InterPro" id="IPR030395">
    <property type="entry name" value="GP_PDE_dom"/>
</dbReference>
<evidence type="ECO:0000313" key="11">
    <source>
        <dbReference type="Proteomes" id="UP000070444"/>
    </source>
</evidence>
<dbReference type="OMA" id="FLHYDFH"/>
<dbReference type="GO" id="GO:0006629">
    <property type="term" value="P:lipid metabolic process"/>
    <property type="evidence" value="ECO:0007669"/>
    <property type="project" value="InterPro"/>
</dbReference>
<sequence length="455" mass="52643">MKITALGVILIQSLVAELSIVHEAKWPTLDGKPAKIFGHRGEKAFMPQHTLGSYHMAAIEGADFVEPDLVATKDGHLVCYHDLYIKEGTDIEEHPEFAHLRKTFNDILDGKPKVIENDWFISDFTLAELKTLKVRQKNTGVRPLYFDSVFEIPTFEEYLTLVQDLSYKLNKPLGIVPELKHPVYHQNLRPNELNWFEDKVLDIFKSFGYPINKGDKERCHARVEDQNTGKITEIDFPCGEVVIQNFDFDSLKYLRSKTNLISLVMLNEDNPYLLTPKGLDQVSKYANWYSPWKEYAVVGAVAELGHRRIIYDPSKIAELGGFIPKDDLVKECHKRGLRFVPFTFYDSREPSKRGCAVKCYPENKREEFFHFLSMGADGMFCENIPEAIQLRVEYNSLLNFKAKFIPINQLNRNQYTIVKGFGNGIIYYLILFITPPLFLRYILPRFFHRSSSEKH</sequence>
<reference evidence="10 11" key="1">
    <citation type="journal article" date="2015" name="Genome Biol. Evol.">
        <title>Phylogenomic analyses indicate that early fungi evolved digesting cell walls of algal ancestors of land plants.</title>
        <authorList>
            <person name="Chang Y."/>
            <person name="Wang S."/>
            <person name="Sekimoto S."/>
            <person name="Aerts A.L."/>
            <person name="Choi C."/>
            <person name="Clum A."/>
            <person name="LaButti K.M."/>
            <person name="Lindquist E.A."/>
            <person name="Yee Ngan C."/>
            <person name="Ohm R.A."/>
            <person name="Salamov A.A."/>
            <person name="Grigoriev I.V."/>
            <person name="Spatafora J.W."/>
            <person name="Berbee M.L."/>
        </authorList>
    </citation>
    <scope>NUCLEOTIDE SEQUENCE [LARGE SCALE GENOMIC DNA]</scope>
    <source>
        <strain evidence="10 11">NRRL 28638</strain>
    </source>
</reference>
<dbReference type="STRING" id="796925.A0A137NTZ7"/>
<dbReference type="OrthoDB" id="1058301at2759"/>
<dbReference type="Pfam" id="PF03009">
    <property type="entry name" value="GDPD"/>
    <property type="match status" value="1"/>
</dbReference>
<gene>
    <name evidence="10" type="ORF">CONCODRAFT_11970</name>
</gene>
<keyword evidence="11" id="KW-1185">Reference proteome</keyword>
<comment type="similarity">
    <text evidence="1">Belongs to the glycerophosphoryl diester phosphodiesterase family.</text>
</comment>
<keyword evidence="4" id="KW-0319">Glycerol metabolism</keyword>
<dbReference type="Proteomes" id="UP000070444">
    <property type="component" value="Unassembled WGS sequence"/>
</dbReference>
<evidence type="ECO:0000256" key="4">
    <source>
        <dbReference type="ARBA" id="ARBA00022798"/>
    </source>
</evidence>
<organism evidence="10 11">
    <name type="scientific">Conidiobolus coronatus (strain ATCC 28846 / CBS 209.66 / NRRL 28638)</name>
    <name type="common">Delacroixia coronata</name>
    <dbReference type="NCBI Taxonomy" id="796925"/>
    <lineage>
        <taxon>Eukaryota</taxon>
        <taxon>Fungi</taxon>
        <taxon>Fungi incertae sedis</taxon>
        <taxon>Zoopagomycota</taxon>
        <taxon>Entomophthoromycotina</taxon>
        <taxon>Entomophthoromycetes</taxon>
        <taxon>Entomophthorales</taxon>
        <taxon>Ancylistaceae</taxon>
        <taxon>Conidiobolus</taxon>
    </lineage>
</organism>
<feature type="domain" description="GP-PDE" evidence="9">
    <location>
        <begin position="34"/>
        <end position="391"/>
    </location>
</feature>
<dbReference type="InterPro" id="IPR017946">
    <property type="entry name" value="PLC-like_Pdiesterase_TIM-brl"/>
</dbReference>
<evidence type="ECO:0000256" key="2">
    <source>
        <dbReference type="ARBA" id="ARBA00012247"/>
    </source>
</evidence>
<accession>A0A137NTZ7</accession>
<keyword evidence="7" id="KW-0812">Transmembrane</keyword>
<protein>
    <recommendedName>
        <fullName evidence="2">glycerophosphodiester phosphodiesterase</fullName>
        <ecNumber evidence="2">3.1.4.46</ecNumber>
    </recommendedName>
</protein>
<comment type="catalytic activity">
    <reaction evidence="6">
        <text>a sn-glycero-3-phosphodiester + H2O = an alcohol + sn-glycerol 3-phosphate + H(+)</text>
        <dbReference type="Rhea" id="RHEA:12969"/>
        <dbReference type="ChEBI" id="CHEBI:15377"/>
        <dbReference type="ChEBI" id="CHEBI:15378"/>
        <dbReference type="ChEBI" id="CHEBI:30879"/>
        <dbReference type="ChEBI" id="CHEBI:57597"/>
        <dbReference type="ChEBI" id="CHEBI:83408"/>
        <dbReference type="EC" id="3.1.4.46"/>
    </reaction>
</comment>
<dbReference type="PANTHER" id="PTHR43620:SF7">
    <property type="entry name" value="GLYCEROPHOSPHODIESTER PHOSPHODIESTERASE GDPD5-RELATED"/>
    <property type="match status" value="1"/>
</dbReference>
<evidence type="ECO:0000256" key="1">
    <source>
        <dbReference type="ARBA" id="ARBA00007277"/>
    </source>
</evidence>
<name>A0A137NTZ7_CONC2</name>
<feature type="signal peptide" evidence="8">
    <location>
        <begin position="1"/>
        <end position="16"/>
    </location>
</feature>
<feature type="transmembrane region" description="Helical" evidence="7">
    <location>
        <begin position="425"/>
        <end position="443"/>
    </location>
</feature>
<evidence type="ECO:0000256" key="7">
    <source>
        <dbReference type="SAM" id="Phobius"/>
    </source>
</evidence>
<proteinExistence type="inferred from homology"/>
<evidence type="ECO:0000256" key="6">
    <source>
        <dbReference type="ARBA" id="ARBA00047512"/>
    </source>
</evidence>
<evidence type="ECO:0000256" key="8">
    <source>
        <dbReference type="SAM" id="SignalP"/>
    </source>
</evidence>
<keyword evidence="5" id="KW-0378">Hydrolase</keyword>
<feature type="chain" id="PRO_5007294094" description="glycerophosphodiester phosphodiesterase" evidence="8">
    <location>
        <begin position="17"/>
        <end position="455"/>
    </location>
</feature>
<dbReference type="EC" id="3.1.4.46" evidence="2"/>
<dbReference type="Gene3D" id="3.20.20.190">
    <property type="entry name" value="Phosphatidylinositol (PI) phosphodiesterase"/>
    <property type="match status" value="1"/>
</dbReference>
<keyword evidence="7" id="KW-1133">Transmembrane helix</keyword>
<dbReference type="GO" id="GO:0008889">
    <property type="term" value="F:glycerophosphodiester phosphodiesterase activity"/>
    <property type="evidence" value="ECO:0007669"/>
    <property type="project" value="UniProtKB-EC"/>
</dbReference>
<dbReference type="SUPFAM" id="SSF51695">
    <property type="entry name" value="PLC-like phosphodiesterases"/>
    <property type="match status" value="1"/>
</dbReference>
<keyword evidence="7" id="KW-0472">Membrane</keyword>
<keyword evidence="3 8" id="KW-0732">Signal</keyword>
<dbReference type="AlphaFoldDB" id="A0A137NTZ7"/>
<evidence type="ECO:0000256" key="5">
    <source>
        <dbReference type="ARBA" id="ARBA00022801"/>
    </source>
</evidence>
<dbReference type="GO" id="GO:0006071">
    <property type="term" value="P:glycerol metabolic process"/>
    <property type="evidence" value="ECO:0007669"/>
    <property type="project" value="UniProtKB-KW"/>
</dbReference>